<keyword evidence="2" id="KW-0614">Plasmid</keyword>
<feature type="transmembrane region" description="Helical" evidence="1">
    <location>
        <begin position="20"/>
        <end position="41"/>
    </location>
</feature>
<dbReference type="AlphaFoldDB" id="A0A515D5V5"/>
<dbReference type="RefSeq" id="WP_142816621.1">
    <property type="nucleotide sequence ID" value="NZ_CP033895.1"/>
</dbReference>
<dbReference type="InterPro" id="IPR009913">
    <property type="entry name" value="TraP"/>
</dbReference>
<reference evidence="2 3" key="1">
    <citation type="submission" date="2018-11" db="EMBL/GenBank/DDBJ databases">
        <title>The first complete genome of Serratia liquefaciens isolated from metalophyte plant revel distinctness adaptive mechanisms in an extreme habitat.</title>
        <authorList>
            <person name="Caneschi W.L."/>
            <person name="Sanchez A.B."/>
            <person name="Felestrino E.B."/>
            <person name="Assis R.A.B."/>
            <person name="Lemes C.G.C."/>
            <person name="Cordeiro I.F."/>
            <person name="Fonseca N.P."/>
            <person name="Villa M."/>
            <person name="Vieira I.T."/>
            <person name="Moraes L.A."/>
            <person name="Kamino L.H.Y."/>
            <person name="do Carmo F."/>
            <person name="Garcia C.M."/>
            <person name="Almeida N.F."/>
            <person name="Silva R.S."/>
            <person name="Ferro J.A."/>
            <person name="Ferro M.I.T."/>
            <person name="Varani A.M."/>
            <person name="Ferreira R.M."/>
            <person name="dos Santos V.L."/>
            <person name="Silva U.C."/>
            <person name="Setubal J.C."/>
            <person name="Moreira L.M."/>
        </authorList>
    </citation>
    <scope>NUCLEOTIDE SEQUENCE [LARGE SCALE GENOMIC DNA]</scope>
    <source>
        <strain evidence="2 3">FG3</strain>
        <plasmid evidence="2 3">p2-125</plasmid>
    </source>
</reference>
<protein>
    <submittedName>
        <fullName evidence="2">Conjugal transfer protein TraP</fullName>
    </submittedName>
</protein>
<gene>
    <name evidence="2" type="ORF">EGO53_28785</name>
</gene>
<evidence type="ECO:0000256" key="1">
    <source>
        <dbReference type="SAM" id="Phobius"/>
    </source>
</evidence>
<sequence length="162" mass="18136">MMNKTLYGVLHALRWLGWLIKYVFIWPAAMLMLLLIMLFWLDNTTPGTLMAKEIASVSWNAQTGEYRIPVCAESTLDGAVIGAAPPRVCRDTVLTNAEGYAAHIDSSLRVLQTLWVTFALLFVLVAFVFGYRPFTYRTCRPGVKLAATPVTVEESKKGGRYE</sequence>
<name>A0A515D5V5_SERLI</name>
<feature type="transmembrane region" description="Helical" evidence="1">
    <location>
        <begin position="113"/>
        <end position="131"/>
    </location>
</feature>
<keyword evidence="1" id="KW-0812">Transmembrane</keyword>
<dbReference type="Pfam" id="PF07296">
    <property type="entry name" value="TraP"/>
    <property type="match status" value="1"/>
</dbReference>
<dbReference type="Proteomes" id="UP000317572">
    <property type="component" value="Plasmid p2-125"/>
</dbReference>
<proteinExistence type="predicted"/>
<keyword evidence="1" id="KW-1133">Transmembrane helix</keyword>
<accession>A0A515D5V5</accession>
<evidence type="ECO:0000313" key="3">
    <source>
        <dbReference type="Proteomes" id="UP000317572"/>
    </source>
</evidence>
<keyword evidence="1" id="KW-0472">Membrane</keyword>
<dbReference type="EMBL" id="CP033895">
    <property type="protein sequence ID" value="QDL35778.1"/>
    <property type="molecule type" value="Genomic_DNA"/>
</dbReference>
<geneLocation type="plasmid" evidence="2 3">
    <name>p2-125</name>
</geneLocation>
<evidence type="ECO:0000313" key="2">
    <source>
        <dbReference type="EMBL" id="QDL35778.1"/>
    </source>
</evidence>
<organism evidence="2 3">
    <name type="scientific">Serratia liquefaciens</name>
    <dbReference type="NCBI Taxonomy" id="614"/>
    <lineage>
        <taxon>Bacteria</taxon>
        <taxon>Pseudomonadati</taxon>
        <taxon>Pseudomonadota</taxon>
        <taxon>Gammaproteobacteria</taxon>
        <taxon>Enterobacterales</taxon>
        <taxon>Yersiniaceae</taxon>
        <taxon>Serratia</taxon>
    </lineage>
</organism>